<evidence type="ECO:0000256" key="4">
    <source>
        <dbReference type="ARBA" id="ARBA00022468"/>
    </source>
</evidence>
<protein>
    <recommendedName>
        <fullName evidence="3">Rab3 GTPase-activating protein catalytic subunit</fullName>
    </recommendedName>
</protein>
<dbReference type="PANTHER" id="PTHR21422">
    <property type="entry name" value="RAB3 GTPASE-ACTIVATING PROTEIN CATALYTIC SUBUNIT"/>
    <property type="match status" value="1"/>
</dbReference>
<organism evidence="8 9">
    <name type="scientific">Hevea brasiliensis</name>
    <name type="common">Para rubber tree</name>
    <name type="synonym">Siphonia brasiliensis</name>
    <dbReference type="NCBI Taxonomy" id="3981"/>
    <lineage>
        <taxon>Eukaryota</taxon>
        <taxon>Viridiplantae</taxon>
        <taxon>Streptophyta</taxon>
        <taxon>Embryophyta</taxon>
        <taxon>Tracheophyta</taxon>
        <taxon>Spermatophyta</taxon>
        <taxon>Magnoliopsida</taxon>
        <taxon>eudicotyledons</taxon>
        <taxon>Gunneridae</taxon>
        <taxon>Pentapetalae</taxon>
        <taxon>rosids</taxon>
        <taxon>fabids</taxon>
        <taxon>Malpighiales</taxon>
        <taxon>Euphorbiaceae</taxon>
        <taxon>Crotonoideae</taxon>
        <taxon>Micrandreae</taxon>
        <taxon>Hevea</taxon>
    </lineage>
</organism>
<evidence type="ECO:0000256" key="5">
    <source>
        <dbReference type="ARBA" id="ARBA00022490"/>
    </source>
</evidence>
<keyword evidence="5" id="KW-0963">Cytoplasm</keyword>
<dbReference type="InterPro" id="IPR026147">
    <property type="entry name" value="Rab3GAP1_conserved"/>
</dbReference>
<comment type="similarity">
    <text evidence="2">Belongs to the Rab3-GAP catalytic subunit family.</text>
</comment>
<evidence type="ECO:0000256" key="1">
    <source>
        <dbReference type="ARBA" id="ARBA00004496"/>
    </source>
</evidence>
<dbReference type="GO" id="GO:0005096">
    <property type="term" value="F:GTPase activator activity"/>
    <property type="evidence" value="ECO:0007669"/>
    <property type="project" value="UniProtKB-KW"/>
</dbReference>
<proteinExistence type="inferred from homology"/>
<feature type="region of interest" description="Disordered" evidence="6">
    <location>
        <begin position="24"/>
        <end position="52"/>
    </location>
</feature>
<name>A0A6A6KPW6_HEVBR</name>
<evidence type="ECO:0000256" key="2">
    <source>
        <dbReference type="ARBA" id="ARBA00008856"/>
    </source>
</evidence>
<dbReference type="Proteomes" id="UP000467840">
    <property type="component" value="Chromosome 2"/>
</dbReference>
<evidence type="ECO:0000256" key="6">
    <source>
        <dbReference type="SAM" id="MobiDB-lite"/>
    </source>
</evidence>
<dbReference type="AlphaFoldDB" id="A0A6A6KPW6"/>
<gene>
    <name evidence="8" type="ORF">GH714_007955</name>
</gene>
<dbReference type="PANTHER" id="PTHR21422:SF9">
    <property type="entry name" value="RAB3 GTPASE-ACTIVATING PROTEIN CATALYTIC SUBUNIT"/>
    <property type="match status" value="1"/>
</dbReference>
<keyword evidence="4" id="KW-0343">GTPase activation</keyword>
<dbReference type="InterPro" id="IPR045700">
    <property type="entry name" value="Rab3GAP1"/>
</dbReference>
<feature type="domain" description="Rab3GAP catalytic subunit conserved" evidence="7">
    <location>
        <begin position="1"/>
        <end position="92"/>
    </location>
</feature>
<dbReference type="EMBL" id="JAAGAX010000015">
    <property type="protein sequence ID" value="KAF2290285.1"/>
    <property type="molecule type" value="Genomic_DNA"/>
</dbReference>
<keyword evidence="9" id="KW-1185">Reference proteome</keyword>
<comment type="subcellular location">
    <subcellularLocation>
        <location evidence="1">Cytoplasm</location>
    </subcellularLocation>
</comment>
<evidence type="ECO:0000313" key="9">
    <source>
        <dbReference type="Proteomes" id="UP000467840"/>
    </source>
</evidence>
<comment type="caution">
    <text evidence="8">The sequence shown here is derived from an EMBL/GenBank/DDBJ whole genome shotgun (WGS) entry which is preliminary data.</text>
</comment>
<dbReference type="GO" id="GO:0005737">
    <property type="term" value="C:cytoplasm"/>
    <property type="evidence" value="ECO:0007669"/>
    <property type="project" value="UniProtKB-SubCell"/>
</dbReference>
<evidence type="ECO:0000313" key="8">
    <source>
        <dbReference type="EMBL" id="KAF2290285.1"/>
    </source>
</evidence>
<feature type="compositionally biased region" description="Basic and acidic residues" evidence="6">
    <location>
        <begin position="24"/>
        <end position="34"/>
    </location>
</feature>
<reference evidence="8 9" key="1">
    <citation type="journal article" date="2020" name="Mol. Plant">
        <title>The Chromosome-Based Rubber Tree Genome Provides New Insights into Spurge Genome Evolution and Rubber Biosynthesis.</title>
        <authorList>
            <person name="Liu J."/>
            <person name="Shi C."/>
            <person name="Shi C.C."/>
            <person name="Li W."/>
            <person name="Zhang Q.J."/>
            <person name="Zhang Y."/>
            <person name="Li K."/>
            <person name="Lu H.F."/>
            <person name="Shi C."/>
            <person name="Zhu S.T."/>
            <person name="Xiao Z.Y."/>
            <person name="Nan H."/>
            <person name="Yue Y."/>
            <person name="Zhu X.G."/>
            <person name="Wu Y."/>
            <person name="Hong X.N."/>
            <person name="Fan G.Y."/>
            <person name="Tong Y."/>
            <person name="Zhang D."/>
            <person name="Mao C.L."/>
            <person name="Liu Y.L."/>
            <person name="Hao S.J."/>
            <person name="Liu W.Q."/>
            <person name="Lv M.Q."/>
            <person name="Zhang H.B."/>
            <person name="Liu Y."/>
            <person name="Hu-Tang G.R."/>
            <person name="Wang J.P."/>
            <person name="Wang J.H."/>
            <person name="Sun Y.H."/>
            <person name="Ni S.B."/>
            <person name="Chen W.B."/>
            <person name="Zhang X.C."/>
            <person name="Jiao Y.N."/>
            <person name="Eichler E.E."/>
            <person name="Li G.H."/>
            <person name="Liu X."/>
            <person name="Gao L.Z."/>
        </authorList>
    </citation>
    <scope>NUCLEOTIDE SEQUENCE [LARGE SCALE GENOMIC DNA]</scope>
    <source>
        <strain evidence="9">cv. GT1</strain>
        <tissue evidence="8">Leaf</tissue>
    </source>
</reference>
<sequence>MAAFKAANPDAIFEDFIRWHSPGDWENDKTERSGPSRNLMDGLKDDWPPRGRLSQRMSERGNLWRKIWNDAPALPAYEQKPLLDPNREGEKEFNKKQYVRMQERQIVSDMFTPPTPNQSWRKVLSMGNLLNGHEPIAREIIFSLRDSMNNHHYAAQTPKDFKEEIETYRMYTCGTSNDLRVALSVTSFD</sequence>
<accession>A0A6A6KPW6</accession>
<dbReference type="Pfam" id="PF13890">
    <property type="entry name" value="Rab3-GTPase_cat"/>
    <property type="match status" value="1"/>
</dbReference>
<evidence type="ECO:0000256" key="3">
    <source>
        <dbReference type="ARBA" id="ARBA00015817"/>
    </source>
</evidence>
<evidence type="ECO:0000259" key="7">
    <source>
        <dbReference type="Pfam" id="PF13890"/>
    </source>
</evidence>